<dbReference type="RefSeq" id="WP_034707137.1">
    <property type="nucleotide sequence ID" value="NZ_JPRO01000020.1"/>
</dbReference>
<protein>
    <recommendedName>
        <fullName evidence="3">Toxin SymE-like domain-containing protein</fullName>
    </recommendedName>
</protein>
<proteinExistence type="predicted"/>
<comment type="caution">
    <text evidence="1">The sequence shown here is derived from an EMBL/GenBank/DDBJ whole genome shotgun (WGS) entry which is preliminary data.</text>
</comment>
<dbReference type="STRING" id="421531.IX38_18315"/>
<dbReference type="Proteomes" id="UP000028703">
    <property type="component" value="Unassembled WGS sequence"/>
</dbReference>
<dbReference type="AlphaFoldDB" id="A0A085Z3I6"/>
<keyword evidence="2" id="KW-1185">Reference proteome</keyword>
<dbReference type="OrthoDB" id="9803936at2"/>
<evidence type="ECO:0000313" key="2">
    <source>
        <dbReference type="Proteomes" id="UP000028703"/>
    </source>
</evidence>
<organism evidence="1 2">
    <name type="scientific">Chryseobacterium luteum</name>
    <dbReference type="NCBI Taxonomy" id="421531"/>
    <lineage>
        <taxon>Bacteria</taxon>
        <taxon>Pseudomonadati</taxon>
        <taxon>Bacteroidota</taxon>
        <taxon>Flavobacteriia</taxon>
        <taxon>Flavobacteriales</taxon>
        <taxon>Weeksellaceae</taxon>
        <taxon>Chryseobacterium group</taxon>
        <taxon>Chryseobacterium</taxon>
    </lineage>
</organism>
<dbReference type="eggNOG" id="ENOG50311DX">
    <property type="taxonomic scope" value="Bacteria"/>
</dbReference>
<accession>A0A085Z3I6</accession>
<evidence type="ECO:0000313" key="1">
    <source>
        <dbReference type="EMBL" id="KFE98999.1"/>
    </source>
</evidence>
<reference evidence="1 2" key="1">
    <citation type="submission" date="2014-07" db="EMBL/GenBank/DDBJ databases">
        <title>Genome of Chryseobacterium luteum DSM 18605.</title>
        <authorList>
            <person name="Stropko S.J."/>
            <person name="Pipes S.E."/>
            <person name="Newman J.D."/>
        </authorList>
    </citation>
    <scope>NUCLEOTIDE SEQUENCE [LARGE SCALE GENOMIC DNA]</scope>
    <source>
        <strain evidence="1 2">DSM 18605</strain>
    </source>
</reference>
<evidence type="ECO:0008006" key="3">
    <source>
        <dbReference type="Google" id="ProtNLM"/>
    </source>
</evidence>
<gene>
    <name evidence="1" type="ORF">IX38_18315</name>
</gene>
<dbReference type="EMBL" id="JPRO01000020">
    <property type="protein sequence ID" value="KFE98999.1"/>
    <property type="molecule type" value="Genomic_DNA"/>
</dbReference>
<name>A0A085Z3I6_9FLAO</name>
<sequence length="74" mass="9067">MKKKINFQNKYKLFRNRNLKVSHKCFERSYRRHVFFPEIRIAGKWVQECGFEAGDRVVVTVCRNRNILKKMEMD</sequence>